<dbReference type="InterPro" id="IPR043519">
    <property type="entry name" value="NT_sf"/>
</dbReference>
<keyword evidence="2" id="KW-1185">Reference proteome</keyword>
<reference evidence="1 2" key="1">
    <citation type="submission" date="2023-09" db="EMBL/GenBank/DDBJ databases">
        <title>A novel Klebsiella quasipneumoniae phage indicates co-existence of ecological risk and microbial resource in karst system.</title>
        <authorList>
            <person name="Liu Y."/>
        </authorList>
    </citation>
    <scope>NUCLEOTIDE SEQUENCE [LARGE SCALE GENOMIC DNA]</scope>
</reference>
<organism evidence="1 2">
    <name type="scientific">Klebsiella phage KL01</name>
    <dbReference type="NCBI Taxonomy" id="3077152"/>
    <lineage>
        <taxon>Viruses</taxon>
        <taxon>Duplodnaviria</taxon>
        <taxon>Heunggongvirae</taxon>
        <taxon>Uroviricota</taxon>
        <taxon>Caudoviricetes</taxon>
        <taxon>Autographivirales</taxon>
        <taxon>Autographivirales incertae sedis</taxon>
        <taxon>Reminisvirus</taxon>
        <taxon>Reminisvirus KL01</taxon>
    </lineage>
</organism>
<dbReference type="SUPFAM" id="SSF81301">
    <property type="entry name" value="Nucleotidyltransferase"/>
    <property type="match status" value="1"/>
</dbReference>
<proteinExistence type="predicted"/>
<dbReference type="EMBL" id="OR591532">
    <property type="protein sequence ID" value="WNV46824.1"/>
    <property type="molecule type" value="Genomic_DNA"/>
</dbReference>
<dbReference type="Proteomes" id="UP001301544">
    <property type="component" value="Segment"/>
</dbReference>
<sequence length="210" mass="24197">MSNILVAAAEMMEAKEAKAKAITLEQVLKKIKEHTFSCMVAGGYCRDVFHGVAHKDIDIIVYNVFPDDDAESSLINMLWMWLNDNTGVENITAHGDDHYDHEGRIHFVWHLPHHNTDIIFYNARTHMEVLSKFDCNLNQFYLPSTVPDFDNDKPYNPSLEESPVYVGDDAPDFLVFLKELPEERIEKMVAKHKSFYPDAWSGLQEPVAYY</sequence>
<protein>
    <submittedName>
        <fullName evidence="1">Nucleotidyltransferase</fullName>
    </submittedName>
</protein>
<evidence type="ECO:0000313" key="1">
    <source>
        <dbReference type="EMBL" id="WNV46824.1"/>
    </source>
</evidence>
<dbReference type="Gene3D" id="3.30.460.10">
    <property type="entry name" value="Beta Polymerase, domain 2"/>
    <property type="match status" value="1"/>
</dbReference>
<evidence type="ECO:0000313" key="2">
    <source>
        <dbReference type="Proteomes" id="UP001301544"/>
    </source>
</evidence>
<accession>A0AA96PXI6</accession>
<name>A0AA96PXI6_9CAUD</name>